<keyword evidence="4" id="KW-0238">DNA-binding</keyword>
<proteinExistence type="inferred from homology"/>
<name>A0A9P4HJ39_9PLEO</name>
<evidence type="ECO:0000256" key="2">
    <source>
        <dbReference type="SAM" id="MobiDB-lite"/>
    </source>
</evidence>
<dbReference type="Pfam" id="PF02301">
    <property type="entry name" value="HORMA"/>
    <property type="match status" value="1"/>
</dbReference>
<dbReference type="SUPFAM" id="SSF56019">
    <property type="entry name" value="The spindle assembly checkpoint protein mad2"/>
    <property type="match status" value="1"/>
</dbReference>
<evidence type="ECO:0000256" key="1">
    <source>
        <dbReference type="ARBA" id="ARBA00010348"/>
    </source>
</evidence>
<evidence type="ECO:0000313" key="5">
    <source>
        <dbReference type="Proteomes" id="UP000799777"/>
    </source>
</evidence>
<dbReference type="PANTHER" id="PTHR11842:SF10">
    <property type="entry name" value="MITOTIC SPINDLE ASSEMBLY CHECKPOINT PROTEIN MAD2B"/>
    <property type="match status" value="1"/>
</dbReference>
<dbReference type="GO" id="GO:0003677">
    <property type="term" value="F:DNA binding"/>
    <property type="evidence" value="ECO:0007669"/>
    <property type="project" value="UniProtKB-KW"/>
</dbReference>
<dbReference type="AlphaFoldDB" id="A0A9P4HJ39"/>
<feature type="region of interest" description="Disordered" evidence="2">
    <location>
        <begin position="208"/>
        <end position="248"/>
    </location>
</feature>
<evidence type="ECO:0000259" key="3">
    <source>
        <dbReference type="PROSITE" id="PS50815"/>
    </source>
</evidence>
<dbReference type="InterPro" id="IPR045091">
    <property type="entry name" value="Mad2-like"/>
</dbReference>
<dbReference type="PROSITE" id="PS50815">
    <property type="entry name" value="HORMA"/>
    <property type="match status" value="1"/>
</dbReference>
<dbReference type="InterPro" id="IPR003511">
    <property type="entry name" value="HORMA_dom"/>
</dbReference>
<organism evidence="4 5">
    <name type="scientific">Setomelanomma holmii</name>
    <dbReference type="NCBI Taxonomy" id="210430"/>
    <lineage>
        <taxon>Eukaryota</taxon>
        <taxon>Fungi</taxon>
        <taxon>Dikarya</taxon>
        <taxon>Ascomycota</taxon>
        <taxon>Pezizomycotina</taxon>
        <taxon>Dothideomycetes</taxon>
        <taxon>Pleosporomycetidae</taxon>
        <taxon>Pleosporales</taxon>
        <taxon>Pleosporineae</taxon>
        <taxon>Phaeosphaeriaceae</taxon>
        <taxon>Setomelanomma</taxon>
    </lineage>
</organism>
<evidence type="ECO:0000313" key="4">
    <source>
        <dbReference type="EMBL" id="KAF2034947.1"/>
    </source>
</evidence>
<dbReference type="Proteomes" id="UP000799777">
    <property type="component" value="Unassembled WGS sequence"/>
</dbReference>
<feature type="domain" description="HORMA" evidence="3">
    <location>
        <begin position="6"/>
        <end position="263"/>
    </location>
</feature>
<dbReference type="PANTHER" id="PTHR11842">
    <property type="entry name" value="MITOTIC SPINDLE ASSEMBLY CHECKPOINT PROTEIN MAD2"/>
    <property type="match status" value="1"/>
</dbReference>
<sequence>MAPTYLETLSAFTTFLTAYTHTLLYLRSLYPRTSFVNSRFHNASVYQSRHPLVCDWIRDAISAVRDELLEGTVSRIGIVVFSFPDAQDSNSPGSAKIMERYMFDVSAFPVVGKNERNMEIAWESSGSDDDGGNETDASLPGAAIKKRGKQKEKEIDSNVDVNLSEQFRAALIALTTRTSQLAPLPLNCSFNISMELKDEADVDPPVRHPQPWIPVQPSLQKTGRKATVRDEDEEEQVEKGKKVEGEDLGGAKVMPIRSVEAGVFRFETWVEEGRAKFEGSAKTSFASSVG</sequence>
<comment type="similarity">
    <text evidence="1">Belongs to the MAD2 family.</text>
</comment>
<dbReference type="InterPro" id="IPR036570">
    <property type="entry name" value="HORMA_dom_sf"/>
</dbReference>
<reference evidence="4" key="1">
    <citation type="journal article" date="2020" name="Stud. Mycol.">
        <title>101 Dothideomycetes genomes: a test case for predicting lifestyles and emergence of pathogens.</title>
        <authorList>
            <person name="Haridas S."/>
            <person name="Albert R."/>
            <person name="Binder M."/>
            <person name="Bloem J."/>
            <person name="Labutti K."/>
            <person name="Salamov A."/>
            <person name="Andreopoulos B."/>
            <person name="Baker S."/>
            <person name="Barry K."/>
            <person name="Bills G."/>
            <person name="Bluhm B."/>
            <person name="Cannon C."/>
            <person name="Castanera R."/>
            <person name="Culley D."/>
            <person name="Daum C."/>
            <person name="Ezra D."/>
            <person name="Gonzalez J."/>
            <person name="Henrissat B."/>
            <person name="Kuo A."/>
            <person name="Liang C."/>
            <person name="Lipzen A."/>
            <person name="Lutzoni F."/>
            <person name="Magnuson J."/>
            <person name="Mondo S."/>
            <person name="Nolan M."/>
            <person name="Ohm R."/>
            <person name="Pangilinan J."/>
            <person name="Park H.-J."/>
            <person name="Ramirez L."/>
            <person name="Alfaro M."/>
            <person name="Sun H."/>
            <person name="Tritt A."/>
            <person name="Yoshinaga Y."/>
            <person name="Zwiers L.-H."/>
            <person name="Turgeon B."/>
            <person name="Goodwin S."/>
            <person name="Spatafora J."/>
            <person name="Crous P."/>
            <person name="Grigoriev I."/>
        </authorList>
    </citation>
    <scope>NUCLEOTIDE SEQUENCE</scope>
    <source>
        <strain evidence="4">CBS 110217</strain>
    </source>
</reference>
<dbReference type="EMBL" id="ML978159">
    <property type="protein sequence ID" value="KAF2034947.1"/>
    <property type="molecule type" value="Genomic_DNA"/>
</dbReference>
<comment type="caution">
    <text evidence="4">The sequence shown here is derived from an EMBL/GenBank/DDBJ whole genome shotgun (WGS) entry which is preliminary data.</text>
</comment>
<dbReference type="OrthoDB" id="21254at2759"/>
<keyword evidence="5" id="KW-1185">Reference proteome</keyword>
<feature type="region of interest" description="Disordered" evidence="2">
    <location>
        <begin position="123"/>
        <end position="155"/>
    </location>
</feature>
<protein>
    <submittedName>
        <fullName evidence="4">DNA-binding protein</fullName>
    </submittedName>
</protein>
<gene>
    <name evidence="4" type="ORF">EK21DRAFT_85057</name>
</gene>
<accession>A0A9P4HJ39</accession>
<dbReference type="Gene3D" id="3.30.900.10">
    <property type="entry name" value="HORMA domain"/>
    <property type="match status" value="1"/>
</dbReference>
<dbReference type="GO" id="GO:0016035">
    <property type="term" value="C:zeta DNA polymerase complex"/>
    <property type="evidence" value="ECO:0007669"/>
    <property type="project" value="TreeGrafter"/>
</dbReference>